<dbReference type="HAMAP" id="MF_01445">
    <property type="entry name" value="TsaD"/>
    <property type="match status" value="1"/>
</dbReference>
<sequence>MRTVLGIETSCDETAAAVVIEGRQVISNIIASQMEVHRPYGGVVPEIASRQHLEAMADVVASAVAGTGFDGLDGIAVTYGPGLVGALLVGLSYAKALSLGLDVPLVGVHHIEGHLFSTVFEYGDWDYPALALIVSGGHTDLFYLPAALTYERLGHTRDDAAGEAYDKTARRLGLGYPGGPILDRLAQTGRPEAAPLVYRPPLIPDAPYDFSFSGLKTAVLRYIREQQIAPLPEGLNRDTILAQAPDDIRNLAASFQQAVVNTLIGVLERAIVAYRPRVVLTGGGVVCNSALRRALAELAERMGVGIRVPHPRYTTDNAAMIAAAGYAHLVRGERHDWSLEPAPSLRLGSHTAARPQPFRA</sequence>
<protein>
    <recommendedName>
        <fullName evidence="7">tRNA N6-adenosine threonylcarbamoyltransferase</fullName>
        <ecNumber evidence="7">2.3.1.234</ecNumber>
    </recommendedName>
    <alternativeName>
        <fullName evidence="7">N6-L-threonylcarbamoyladenine synthase</fullName>
        <shortName evidence="7">t(6)A synthase</shortName>
    </alternativeName>
    <alternativeName>
        <fullName evidence="7">t(6)A37 threonylcarbamoyladenosine biosynthesis protein TsaD</fullName>
    </alternativeName>
    <alternativeName>
        <fullName evidence="7">tRNA threonylcarbamoyladenosine biosynthesis protein TsaD</fullName>
    </alternativeName>
</protein>
<keyword evidence="2 7" id="KW-0819">tRNA processing</keyword>
<evidence type="ECO:0000256" key="7">
    <source>
        <dbReference type="HAMAP-Rule" id="MF_01445"/>
    </source>
</evidence>
<proteinExistence type="inferred from homology"/>
<dbReference type="PANTHER" id="PTHR11735">
    <property type="entry name" value="TRNA N6-ADENOSINE THREONYLCARBAMOYLTRANSFERASE"/>
    <property type="match status" value="1"/>
</dbReference>
<feature type="binding site" evidence="7">
    <location>
        <position position="166"/>
    </location>
    <ligand>
        <name>substrate</name>
    </ligand>
</feature>
<gene>
    <name evidence="7 9" type="primary">tsaD</name>
    <name evidence="9" type="ORF">J8C05_08695</name>
</gene>
<dbReference type="PANTHER" id="PTHR11735:SF6">
    <property type="entry name" value="TRNA N6-ADENOSINE THREONYLCARBAMOYLTRANSFERASE, MITOCHONDRIAL"/>
    <property type="match status" value="1"/>
</dbReference>
<dbReference type="CDD" id="cd24133">
    <property type="entry name" value="ASKHA_NBD_TsaD_bac"/>
    <property type="match status" value="1"/>
</dbReference>
<dbReference type="SUPFAM" id="SSF53067">
    <property type="entry name" value="Actin-like ATPase domain"/>
    <property type="match status" value="1"/>
</dbReference>
<feature type="binding site" evidence="7">
    <location>
        <position position="316"/>
    </location>
    <ligand>
        <name>Fe cation</name>
        <dbReference type="ChEBI" id="CHEBI:24875"/>
    </ligand>
</feature>
<feature type="binding site" evidence="7">
    <location>
        <position position="288"/>
    </location>
    <ligand>
        <name>substrate</name>
    </ligand>
</feature>
<evidence type="ECO:0000256" key="3">
    <source>
        <dbReference type="ARBA" id="ARBA00022723"/>
    </source>
</evidence>
<dbReference type="Pfam" id="PF00814">
    <property type="entry name" value="TsaD"/>
    <property type="match status" value="1"/>
</dbReference>
<evidence type="ECO:0000313" key="9">
    <source>
        <dbReference type="EMBL" id="QUV93444.1"/>
    </source>
</evidence>
<dbReference type="RefSeq" id="WP_211421824.1">
    <property type="nucleotide sequence ID" value="NZ_CP072642.1"/>
</dbReference>
<feature type="binding site" evidence="7">
    <location>
        <position position="179"/>
    </location>
    <ligand>
        <name>substrate</name>
    </ligand>
</feature>
<dbReference type="EMBL" id="CP072642">
    <property type="protein sequence ID" value="QUV93444.1"/>
    <property type="molecule type" value="Genomic_DNA"/>
</dbReference>
<evidence type="ECO:0000256" key="2">
    <source>
        <dbReference type="ARBA" id="ARBA00022694"/>
    </source>
</evidence>
<dbReference type="InterPro" id="IPR022450">
    <property type="entry name" value="TsaD"/>
</dbReference>
<evidence type="ECO:0000256" key="1">
    <source>
        <dbReference type="ARBA" id="ARBA00022679"/>
    </source>
</evidence>
<evidence type="ECO:0000256" key="6">
    <source>
        <dbReference type="ARBA" id="ARBA00048117"/>
    </source>
</evidence>
<dbReference type="PRINTS" id="PR00789">
    <property type="entry name" value="OSIALOPTASE"/>
</dbReference>
<dbReference type="Proteomes" id="UP000677668">
    <property type="component" value="Chromosome 1"/>
</dbReference>
<name>A0ABX8AXN8_9BACT</name>
<dbReference type="InterPro" id="IPR017861">
    <property type="entry name" value="KAE1/TsaD"/>
</dbReference>
<evidence type="ECO:0000256" key="4">
    <source>
        <dbReference type="ARBA" id="ARBA00023004"/>
    </source>
</evidence>
<dbReference type="NCBIfam" id="TIGR03723">
    <property type="entry name" value="T6A_TsaD_YgjD"/>
    <property type="match status" value="1"/>
</dbReference>
<dbReference type="EC" id="2.3.1.234" evidence="7"/>
<comment type="similarity">
    <text evidence="7">Belongs to the KAE1 / TsaD family.</text>
</comment>
<evidence type="ECO:0000313" key="10">
    <source>
        <dbReference type="Proteomes" id="UP000677668"/>
    </source>
</evidence>
<comment type="catalytic activity">
    <reaction evidence="6 7">
        <text>L-threonylcarbamoyladenylate + adenosine(37) in tRNA = N(6)-L-threonylcarbamoyladenosine(37) in tRNA + AMP + H(+)</text>
        <dbReference type="Rhea" id="RHEA:37059"/>
        <dbReference type="Rhea" id="RHEA-COMP:10162"/>
        <dbReference type="Rhea" id="RHEA-COMP:10163"/>
        <dbReference type="ChEBI" id="CHEBI:15378"/>
        <dbReference type="ChEBI" id="CHEBI:73682"/>
        <dbReference type="ChEBI" id="CHEBI:74411"/>
        <dbReference type="ChEBI" id="CHEBI:74418"/>
        <dbReference type="ChEBI" id="CHEBI:456215"/>
        <dbReference type="EC" id="2.3.1.234"/>
    </reaction>
</comment>
<dbReference type="PROSITE" id="PS01016">
    <property type="entry name" value="GLYCOPROTEASE"/>
    <property type="match status" value="1"/>
</dbReference>
<evidence type="ECO:0000256" key="5">
    <source>
        <dbReference type="ARBA" id="ARBA00023315"/>
    </source>
</evidence>
<organism evidence="9 10">
    <name type="scientific">Chloracidobacterium sp. N</name>
    <dbReference type="NCBI Taxonomy" id="2821540"/>
    <lineage>
        <taxon>Bacteria</taxon>
        <taxon>Pseudomonadati</taxon>
        <taxon>Acidobacteriota</taxon>
        <taxon>Terriglobia</taxon>
        <taxon>Terriglobales</taxon>
        <taxon>Acidobacteriaceae</taxon>
        <taxon>Chloracidobacterium</taxon>
        <taxon>Chloracidobacterium aggregatum</taxon>
    </lineage>
</organism>
<keyword evidence="5 7" id="KW-0012">Acyltransferase</keyword>
<dbReference type="InterPro" id="IPR000905">
    <property type="entry name" value="Gcp-like_dom"/>
</dbReference>
<feature type="binding site" evidence="7">
    <location>
        <position position="110"/>
    </location>
    <ligand>
        <name>Fe cation</name>
        <dbReference type="ChEBI" id="CHEBI:24875"/>
    </ligand>
</feature>
<comment type="cofactor">
    <cofactor evidence="7">
        <name>Fe(2+)</name>
        <dbReference type="ChEBI" id="CHEBI:29033"/>
    </cofactor>
    <text evidence="7">Binds 1 Fe(2+) ion per subunit.</text>
</comment>
<feature type="domain" description="Gcp-like" evidence="8">
    <location>
        <begin position="24"/>
        <end position="322"/>
    </location>
</feature>
<reference evidence="9 10" key="1">
    <citation type="submission" date="2021-03" db="EMBL/GenBank/DDBJ databases">
        <title>Genomic and phenotypic characterization of Chloracidobacterium isolates provides evidence for multiple species.</title>
        <authorList>
            <person name="Saini M.K."/>
            <person name="Costas A.M.G."/>
            <person name="Tank M."/>
            <person name="Bryant D.A."/>
        </authorList>
    </citation>
    <scope>NUCLEOTIDE SEQUENCE [LARGE SCALE GENOMIC DNA]</scope>
    <source>
        <strain evidence="9 10">N</strain>
    </source>
</reference>
<feature type="binding site" evidence="7">
    <location>
        <position position="183"/>
    </location>
    <ligand>
        <name>substrate</name>
    </ligand>
</feature>
<dbReference type="Gene3D" id="3.30.420.40">
    <property type="match status" value="2"/>
</dbReference>
<dbReference type="InterPro" id="IPR017860">
    <property type="entry name" value="Peptidase_M22_CS"/>
</dbReference>
<comment type="function">
    <text evidence="7">Required for the formation of a threonylcarbamoyl group on adenosine at position 37 (t(6)A37) in tRNAs that read codons beginning with adenine. Is involved in the transfer of the threonylcarbamoyl moiety of threonylcarbamoyl-AMP (TC-AMP) to the N6 group of A37, together with TsaE and TsaB. TsaD likely plays a direct catalytic role in this reaction.</text>
</comment>
<keyword evidence="10" id="KW-1185">Reference proteome</keyword>
<dbReference type="NCBIfam" id="TIGR00329">
    <property type="entry name" value="gcp_kae1"/>
    <property type="match status" value="1"/>
</dbReference>
<dbReference type="InterPro" id="IPR043129">
    <property type="entry name" value="ATPase_NBD"/>
</dbReference>
<evidence type="ECO:0000259" key="8">
    <source>
        <dbReference type="Pfam" id="PF00814"/>
    </source>
</evidence>
<comment type="subcellular location">
    <subcellularLocation>
        <location evidence="7">Cytoplasm</location>
    </subcellularLocation>
</comment>
<keyword evidence="7" id="KW-0963">Cytoplasm</keyword>
<dbReference type="GO" id="GO:0061711">
    <property type="term" value="F:tRNA N(6)-L-threonylcarbamoyladenine synthase activity"/>
    <property type="evidence" value="ECO:0007669"/>
    <property type="project" value="UniProtKB-EC"/>
</dbReference>
<accession>A0ABX8AXN8</accession>
<keyword evidence="1 7" id="KW-0808">Transferase</keyword>
<feature type="binding site" evidence="7">
    <location>
        <begin position="133"/>
        <end position="137"/>
    </location>
    <ligand>
        <name>substrate</name>
    </ligand>
</feature>
<feature type="binding site" evidence="7">
    <location>
        <position position="114"/>
    </location>
    <ligand>
        <name>Fe cation</name>
        <dbReference type="ChEBI" id="CHEBI:24875"/>
    </ligand>
</feature>
<keyword evidence="3 7" id="KW-0479">Metal-binding</keyword>
<keyword evidence="4 7" id="KW-0408">Iron</keyword>